<organism evidence="2 3">
    <name type="scientific">Actinomyces bovis</name>
    <dbReference type="NCBI Taxonomy" id="1658"/>
    <lineage>
        <taxon>Bacteria</taxon>
        <taxon>Bacillati</taxon>
        <taxon>Actinomycetota</taxon>
        <taxon>Actinomycetes</taxon>
        <taxon>Actinomycetales</taxon>
        <taxon>Actinomycetaceae</taxon>
        <taxon>Actinomyces</taxon>
    </lineage>
</organism>
<keyword evidence="3" id="KW-1185">Reference proteome</keyword>
<gene>
    <name evidence="2" type="ORF">NCTC11535_01376</name>
</gene>
<comment type="caution">
    <text evidence="2">The sequence shown here is derived from an EMBL/GenBank/DDBJ whole genome shotgun (WGS) entry which is preliminary data.</text>
</comment>
<protein>
    <submittedName>
        <fullName evidence="2">Uncharacterized protein</fullName>
    </submittedName>
</protein>
<evidence type="ECO:0000256" key="1">
    <source>
        <dbReference type="SAM" id="MobiDB-lite"/>
    </source>
</evidence>
<proteinExistence type="predicted"/>
<feature type="compositionally biased region" description="Polar residues" evidence="1">
    <location>
        <begin position="1"/>
        <end position="11"/>
    </location>
</feature>
<name>A0ABY1VNL4_9ACTO</name>
<evidence type="ECO:0000313" key="2">
    <source>
        <dbReference type="EMBL" id="SPT53701.1"/>
    </source>
</evidence>
<sequence>MCRQQRAQSWQGGHDREVWGSGKQAGDGVGMAHQLILPAAPPAAMVLRQFRRLQVPDVDPSLPQGGDDLFGEVVVGTHLLVCAVDAAAVDGAGASGGVVDAGGGAA</sequence>
<reference evidence="2 3" key="1">
    <citation type="submission" date="2018-06" db="EMBL/GenBank/DDBJ databases">
        <authorList>
            <consortium name="Pathogen Informatics"/>
            <person name="Doyle S."/>
        </authorList>
    </citation>
    <scope>NUCLEOTIDE SEQUENCE [LARGE SCALE GENOMIC DNA]</scope>
    <source>
        <strain evidence="2 3">NCTC11535</strain>
    </source>
</reference>
<feature type="region of interest" description="Disordered" evidence="1">
    <location>
        <begin position="1"/>
        <end position="24"/>
    </location>
</feature>
<evidence type="ECO:0000313" key="3">
    <source>
        <dbReference type="Proteomes" id="UP000250006"/>
    </source>
</evidence>
<dbReference type="Proteomes" id="UP000250006">
    <property type="component" value="Unassembled WGS sequence"/>
</dbReference>
<dbReference type="EMBL" id="UAPQ01000007">
    <property type="protein sequence ID" value="SPT53701.1"/>
    <property type="molecule type" value="Genomic_DNA"/>
</dbReference>
<accession>A0ABY1VNL4</accession>